<reference evidence="2" key="1">
    <citation type="submission" date="2015-10" db="EMBL/GenBank/DDBJ databases">
        <title>Analysis of five complete genome sequences for members of the class Peribacteria in the recently recognized Peregrinibacteria bacterial phylum.</title>
        <authorList>
            <person name="Anantharaman K."/>
            <person name="Brown C.T."/>
            <person name="Burstein D."/>
            <person name="Castelle C.J."/>
            <person name="Probst A.J."/>
            <person name="Thomas B.C."/>
            <person name="Williams K.H."/>
            <person name="Banfield J.F."/>
        </authorList>
    </citation>
    <scope>NUCLEOTIDE SEQUENCE [LARGE SCALE GENOMIC DNA]</scope>
</reference>
<accession>A0A0S1SLE9</accession>
<protein>
    <submittedName>
        <fullName evidence="1">Uncharacterized protein</fullName>
    </submittedName>
</protein>
<accession>A0A0S1SV31</accession>
<gene>
    <name evidence="1" type="ORF">PeribacterD1_0574</name>
</gene>
<sequence length="124" mass="14298">MDSAEAERRPPGSCDPWGTVIVQWIRQLSPTEQKALSAQWFLRRRQDARKKLEELFHAEVIDRLYEKVCVLGGRLGGEFADSEQVLLSQLFLYMMGIIPDRIRDETKLLVDAVLRGRPIVRADM</sequence>
<dbReference type="AlphaFoldDB" id="A0A0S1SQL3"/>
<name>A0A0S1SQL3_9BACT</name>
<dbReference type="STRING" id="1735162.PeribacterB2_0573"/>
<accession>A0A0S1SI43</accession>
<evidence type="ECO:0000313" key="1">
    <source>
        <dbReference type="EMBL" id="ALM13258.1"/>
    </source>
</evidence>
<dbReference type="EMBL" id="CP013065">
    <property type="protein sequence ID" value="ALM13258.1"/>
    <property type="molecule type" value="Genomic_DNA"/>
</dbReference>
<evidence type="ECO:0000313" key="2">
    <source>
        <dbReference type="Proteomes" id="UP000069135"/>
    </source>
</evidence>
<dbReference type="Proteomes" id="UP000069135">
    <property type="component" value="Chromosome"/>
</dbReference>
<proteinExistence type="predicted"/>
<organism evidence="1 2">
    <name type="scientific">Candidatus Peribacter riflensis</name>
    <dbReference type="NCBI Taxonomy" id="1735162"/>
    <lineage>
        <taxon>Bacteria</taxon>
        <taxon>Candidatus Peregrinibacteriota</taxon>
        <taxon>Candidatus Peribacteria</taxon>
        <taxon>Candidatus Peribacterales</taxon>
        <taxon>Candidatus Peribacteraceae</taxon>
        <taxon>Candidatus Peribacter</taxon>
    </lineage>
</organism>
<dbReference type="KEGG" id="prf:PeribacterA2_0574"/>
<accession>A0A0S1SJV9</accession>
<accession>A0A0S1SQL3</accession>
<reference evidence="1 2" key="2">
    <citation type="journal article" date="2016" name="PeerJ">
        <title>Analysis of five complete genome sequences for members of the class Peribacteria in the recently recognized Peregrinibacteria bacterial phylum.</title>
        <authorList>
            <person name="Anantharaman K."/>
            <person name="Brown C.T."/>
            <person name="Burstein D."/>
            <person name="Castelle C.J."/>
            <person name="Probst A.J."/>
            <person name="Thomas B.C."/>
            <person name="Williams K.H."/>
            <person name="Banfield J.F."/>
        </authorList>
    </citation>
    <scope>NUCLEOTIDE SEQUENCE [LARGE SCALE GENOMIC DNA]</scope>
    <source>
        <strain evidence="1">RIFOXYD1_FULL_PER-ii_59_16</strain>
    </source>
</reference>